<organism evidence="1 2">
    <name type="scientific">Elysia crispata</name>
    <name type="common">lettuce slug</name>
    <dbReference type="NCBI Taxonomy" id="231223"/>
    <lineage>
        <taxon>Eukaryota</taxon>
        <taxon>Metazoa</taxon>
        <taxon>Spiralia</taxon>
        <taxon>Lophotrochozoa</taxon>
        <taxon>Mollusca</taxon>
        <taxon>Gastropoda</taxon>
        <taxon>Heterobranchia</taxon>
        <taxon>Euthyneura</taxon>
        <taxon>Panpulmonata</taxon>
        <taxon>Sacoglossa</taxon>
        <taxon>Placobranchoidea</taxon>
        <taxon>Plakobranchidae</taxon>
        <taxon>Elysia</taxon>
    </lineage>
</organism>
<reference evidence="1" key="1">
    <citation type="journal article" date="2023" name="G3 (Bethesda)">
        <title>A reference genome for the long-term kleptoplast-retaining sea slug Elysia crispata morphotype clarki.</title>
        <authorList>
            <person name="Eastman K.E."/>
            <person name="Pendleton A.L."/>
            <person name="Shaikh M.A."/>
            <person name="Suttiyut T."/>
            <person name="Ogas R."/>
            <person name="Tomko P."/>
            <person name="Gavelis G."/>
            <person name="Widhalm J.R."/>
            <person name="Wisecaver J.H."/>
        </authorList>
    </citation>
    <scope>NUCLEOTIDE SEQUENCE</scope>
    <source>
        <strain evidence="1">ECLA1</strain>
    </source>
</reference>
<sequence length="166" mass="18688">MNKFSLNPKSSRTASSTLCRVKIQRDSALHRKAGDKANIERWISFNIASSGQPVSLRSPDLNCRFDARYSVHRDVKFYLAGRLGYQITMVTINHDKMMRRPAKIWAVGISYTPNTPNPPVLPRPSPPMHLRMKVSRLACPNGSRIGIIIALKEKRKVNMSESISGI</sequence>
<evidence type="ECO:0000313" key="1">
    <source>
        <dbReference type="EMBL" id="KAK3769931.1"/>
    </source>
</evidence>
<evidence type="ECO:0000313" key="2">
    <source>
        <dbReference type="Proteomes" id="UP001283361"/>
    </source>
</evidence>
<name>A0AAE0ZJJ3_9GAST</name>
<protein>
    <submittedName>
        <fullName evidence="1">Uncharacterized protein</fullName>
    </submittedName>
</protein>
<keyword evidence="2" id="KW-1185">Reference proteome</keyword>
<gene>
    <name evidence="1" type="ORF">RRG08_048141</name>
</gene>
<dbReference type="AlphaFoldDB" id="A0AAE0ZJJ3"/>
<dbReference type="Proteomes" id="UP001283361">
    <property type="component" value="Unassembled WGS sequence"/>
</dbReference>
<dbReference type="EMBL" id="JAWDGP010003874">
    <property type="protein sequence ID" value="KAK3769931.1"/>
    <property type="molecule type" value="Genomic_DNA"/>
</dbReference>
<accession>A0AAE0ZJJ3</accession>
<comment type="caution">
    <text evidence="1">The sequence shown here is derived from an EMBL/GenBank/DDBJ whole genome shotgun (WGS) entry which is preliminary data.</text>
</comment>
<proteinExistence type="predicted"/>